<reference evidence="8 9" key="1">
    <citation type="journal article" date="2024" name="Science">
        <title>Giant polyketide synthase enzymes in the biosynthesis of giant marine polyether toxins.</title>
        <authorList>
            <person name="Fallon T.R."/>
            <person name="Shende V.V."/>
            <person name="Wierzbicki I.H."/>
            <person name="Pendleton A.L."/>
            <person name="Watervoot N.F."/>
            <person name="Auber R.P."/>
            <person name="Gonzalez D.J."/>
            <person name="Wisecaver J.H."/>
            <person name="Moore B.S."/>
        </authorList>
    </citation>
    <scope>NUCLEOTIDE SEQUENCE [LARGE SCALE GENOMIC DNA]</scope>
    <source>
        <strain evidence="8 9">12B1</strain>
    </source>
</reference>
<sequence length="519" mass="54303">MPEAQESFLKPKTPSMPSLRPPGQGSTFSPLLAAIPASRSAPHVSRGLAAGVALEMAAGTAVFTHPTPSGGSSSLRVVTFNCMCTALGTGILAVPHVLTEVGLLGGVLLLGVVWFLTERSAAYISAAADLTGGALYTEIVASAFGPAAGYATGIILVVYSFSSCIGSLVVLKQVRFPTPAPPHAPRPKAPLPLGTRAQLLPRVLRFGADSVGIHETEPLLAIALLLVPLSALPSMERLKFTSMASVMLQFIIVACVILAAISASVHTDEAAAVSAATAVPRVQPIPMISGDPLAWMRSAPIVAFAFQFHQNVPFLLTELRQTPADSKWPTKRAKLQAGVRVAGGICFSLYSVIAVSGTHAFGMSVDKNVLVSLSSSLGLELLPASLVAAVFLAMSMIMVCAFPLNAYGLRIGLHELVLGGGDETPVQRWVGSFMLVTVSSLVALAVEDLGVLFRVTGATTGVYIMFLLPSALLLRLSMHPWMRIGRRGYEPPSPVLSASNQMMTAPGALTHEPAIISEF</sequence>
<organism evidence="8 9">
    <name type="scientific">Prymnesium parvum</name>
    <name type="common">Toxic golden alga</name>
    <dbReference type="NCBI Taxonomy" id="97485"/>
    <lineage>
        <taxon>Eukaryota</taxon>
        <taxon>Haptista</taxon>
        <taxon>Haptophyta</taxon>
        <taxon>Prymnesiophyceae</taxon>
        <taxon>Prymnesiales</taxon>
        <taxon>Prymnesiaceae</taxon>
        <taxon>Prymnesium</taxon>
    </lineage>
</organism>
<feature type="region of interest" description="Disordered" evidence="5">
    <location>
        <begin position="1"/>
        <end position="25"/>
    </location>
</feature>
<feature type="transmembrane region" description="Helical" evidence="6">
    <location>
        <begin position="97"/>
        <end position="116"/>
    </location>
</feature>
<evidence type="ECO:0000313" key="8">
    <source>
        <dbReference type="EMBL" id="KAL1507109.1"/>
    </source>
</evidence>
<evidence type="ECO:0000256" key="5">
    <source>
        <dbReference type="SAM" id="MobiDB-lite"/>
    </source>
</evidence>
<evidence type="ECO:0000256" key="2">
    <source>
        <dbReference type="ARBA" id="ARBA00022692"/>
    </source>
</evidence>
<feature type="transmembrane region" description="Helical" evidence="6">
    <location>
        <begin position="337"/>
        <end position="361"/>
    </location>
</feature>
<accession>A0AB34IVH5</accession>
<feature type="transmembrane region" description="Helical" evidence="6">
    <location>
        <begin position="381"/>
        <end position="408"/>
    </location>
</feature>
<protein>
    <recommendedName>
        <fullName evidence="7">Amino acid transporter transmembrane domain-containing protein</fullName>
    </recommendedName>
</protein>
<evidence type="ECO:0000259" key="7">
    <source>
        <dbReference type="Pfam" id="PF01490"/>
    </source>
</evidence>
<dbReference type="EMBL" id="JBGBPQ010000018">
    <property type="protein sequence ID" value="KAL1507109.1"/>
    <property type="molecule type" value="Genomic_DNA"/>
</dbReference>
<name>A0AB34IVH5_PRYPA</name>
<dbReference type="PANTHER" id="PTHR22950">
    <property type="entry name" value="AMINO ACID TRANSPORTER"/>
    <property type="match status" value="1"/>
</dbReference>
<keyword evidence="9" id="KW-1185">Reference proteome</keyword>
<feature type="transmembrane region" description="Helical" evidence="6">
    <location>
        <begin position="240"/>
        <end position="261"/>
    </location>
</feature>
<dbReference type="GO" id="GO:0015179">
    <property type="term" value="F:L-amino acid transmembrane transporter activity"/>
    <property type="evidence" value="ECO:0007669"/>
    <property type="project" value="TreeGrafter"/>
</dbReference>
<evidence type="ECO:0000256" key="3">
    <source>
        <dbReference type="ARBA" id="ARBA00022989"/>
    </source>
</evidence>
<feature type="transmembrane region" description="Helical" evidence="6">
    <location>
        <begin position="150"/>
        <end position="171"/>
    </location>
</feature>
<feature type="transmembrane region" description="Helical" evidence="6">
    <location>
        <begin position="123"/>
        <end position="144"/>
    </location>
</feature>
<dbReference type="AlphaFoldDB" id="A0AB34IVH5"/>
<evidence type="ECO:0000256" key="1">
    <source>
        <dbReference type="ARBA" id="ARBA00004141"/>
    </source>
</evidence>
<evidence type="ECO:0000313" key="9">
    <source>
        <dbReference type="Proteomes" id="UP001515480"/>
    </source>
</evidence>
<feature type="domain" description="Amino acid transporter transmembrane" evidence="7">
    <location>
        <begin position="197"/>
        <end position="483"/>
    </location>
</feature>
<comment type="subcellular location">
    <subcellularLocation>
        <location evidence="1">Membrane</location>
        <topology evidence="1">Multi-pass membrane protein</topology>
    </subcellularLocation>
</comment>
<keyword evidence="3 6" id="KW-1133">Transmembrane helix</keyword>
<evidence type="ECO:0000256" key="6">
    <source>
        <dbReference type="SAM" id="Phobius"/>
    </source>
</evidence>
<evidence type="ECO:0000256" key="4">
    <source>
        <dbReference type="ARBA" id="ARBA00023136"/>
    </source>
</evidence>
<keyword evidence="2 6" id="KW-0812">Transmembrane</keyword>
<feature type="domain" description="Amino acid transporter transmembrane" evidence="7">
    <location>
        <begin position="73"/>
        <end position="171"/>
    </location>
</feature>
<feature type="transmembrane region" description="Helical" evidence="6">
    <location>
        <begin position="429"/>
        <end position="446"/>
    </location>
</feature>
<feature type="transmembrane region" description="Helical" evidence="6">
    <location>
        <begin position="452"/>
        <end position="474"/>
    </location>
</feature>
<dbReference type="Proteomes" id="UP001515480">
    <property type="component" value="Unassembled WGS sequence"/>
</dbReference>
<keyword evidence="4 6" id="KW-0472">Membrane</keyword>
<comment type="caution">
    <text evidence="8">The sequence shown here is derived from an EMBL/GenBank/DDBJ whole genome shotgun (WGS) entry which is preliminary data.</text>
</comment>
<gene>
    <name evidence="8" type="ORF">AB1Y20_007965</name>
</gene>
<dbReference type="PANTHER" id="PTHR22950:SF652">
    <property type="entry name" value="TRANSMEMBRANE AMINO ACID TRANSPORTER FAMILY PROTEIN"/>
    <property type="match status" value="1"/>
</dbReference>
<proteinExistence type="predicted"/>
<dbReference type="Pfam" id="PF01490">
    <property type="entry name" value="Aa_trans"/>
    <property type="match status" value="2"/>
</dbReference>
<dbReference type="InterPro" id="IPR013057">
    <property type="entry name" value="AA_transpt_TM"/>
</dbReference>
<dbReference type="GO" id="GO:0016020">
    <property type="term" value="C:membrane"/>
    <property type="evidence" value="ECO:0007669"/>
    <property type="project" value="UniProtKB-SubCell"/>
</dbReference>